<dbReference type="GO" id="GO:0071013">
    <property type="term" value="C:catalytic step 2 spliceosome"/>
    <property type="evidence" value="ECO:0007669"/>
    <property type="project" value="TreeGrafter"/>
</dbReference>
<dbReference type="InterPro" id="IPR036322">
    <property type="entry name" value="WD40_repeat_dom_sf"/>
</dbReference>
<dbReference type="SUPFAM" id="SSF50978">
    <property type="entry name" value="WD40 repeat-like"/>
    <property type="match status" value="1"/>
</dbReference>
<keyword evidence="2" id="KW-0963">Cytoplasm</keyword>
<dbReference type="Gene3D" id="2.130.10.10">
    <property type="entry name" value="YVTN repeat-like/Quinoprotein amine dehydrogenase"/>
    <property type="match status" value="1"/>
</dbReference>
<evidence type="ECO:0000313" key="3">
    <source>
        <dbReference type="EMBL" id="MCL7035096.1"/>
    </source>
</evidence>
<protein>
    <submittedName>
        <fullName evidence="3">Uncharacterized protein</fullName>
    </submittedName>
</protein>
<dbReference type="Proteomes" id="UP001177140">
    <property type="component" value="Unassembled WGS sequence"/>
</dbReference>
<name>A0AA41SGR8_PAPNU</name>
<dbReference type="InterPro" id="IPR051980">
    <property type="entry name" value="WD_repeat_MORG1"/>
</dbReference>
<evidence type="ECO:0000256" key="2">
    <source>
        <dbReference type="ARBA" id="ARBA00022490"/>
    </source>
</evidence>
<dbReference type="PANTHER" id="PTHR22842:SF3">
    <property type="entry name" value="WD REPEAT DOMAIN-CONTAINING PROTEIN 83"/>
    <property type="match status" value="1"/>
</dbReference>
<sequence>MKFNSDGELLSECGKDRTIRLCKKSEMFMSLCKPLKFSPSCGGDRQVFYWDVSTTHAIQKFWGHDSEVIDTFTDSVMSVCLTKSEIVAGSVNGSVFTFGIRVARCLDSTLHILDRTSGELLQDYNGHTCKDGLIYFWDLVDVSVTSGSRAHSSVVTSVSYNPKDNI</sequence>
<dbReference type="EMBL" id="JAJJMA010153157">
    <property type="protein sequence ID" value="MCL7035096.1"/>
    <property type="molecule type" value="Genomic_DNA"/>
</dbReference>
<dbReference type="GO" id="GO:0000398">
    <property type="term" value="P:mRNA splicing, via spliceosome"/>
    <property type="evidence" value="ECO:0007669"/>
    <property type="project" value="TreeGrafter"/>
</dbReference>
<comment type="subcellular location">
    <subcellularLocation>
        <location evidence="1">Cytoplasm</location>
    </subcellularLocation>
</comment>
<dbReference type="GO" id="GO:0005737">
    <property type="term" value="C:cytoplasm"/>
    <property type="evidence" value="ECO:0007669"/>
    <property type="project" value="UniProtKB-SubCell"/>
</dbReference>
<accession>A0AA41SGR8</accession>
<organism evidence="3 4">
    <name type="scientific">Papaver nudicaule</name>
    <name type="common">Iceland poppy</name>
    <dbReference type="NCBI Taxonomy" id="74823"/>
    <lineage>
        <taxon>Eukaryota</taxon>
        <taxon>Viridiplantae</taxon>
        <taxon>Streptophyta</taxon>
        <taxon>Embryophyta</taxon>
        <taxon>Tracheophyta</taxon>
        <taxon>Spermatophyta</taxon>
        <taxon>Magnoliopsida</taxon>
        <taxon>Ranunculales</taxon>
        <taxon>Papaveraceae</taxon>
        <taxon>Papaveroideae</taxon>
        <taxon>Papaver</taxon>
    </lineage>
</organism>
<keyword evidence="4" id="KW-1185">Reference proteome</keyword>
<evidence type="ECO:0000256" key="1">
    <source>
        <dbReference type="ARBA" id="ARBA00004496"/>
    </source>
</evidence>
<dbReference type="InterPro" id="IPR015943">
    <property type="entry name" value="WD40/YVTN_repeat-like_dom_sf"/>
</dbReference>
<evidence type="ECO:0000313" key="4">
    <source>
        <dbReference type="Proteomes" id="UP001177140"/>
    </source>
</evidence>
<comment type="caution">
    <text evidence="3">The sequence shown here is derived from an EMBL/GenBank/DDBJ whole genome shotgun (WGS) entry which is preliminary data.</text>
</comment>
<dbReference type="AlphaFoldDB" id="A0AA41SGR8"/>
<proteinExistence type="predicted"/>
<gene>
    <name evidence="3" type="ORF">MKW94_018142</name>
</gene>
<dbReference type="PANTHER" id="PTHR22842">
    <property type="entry name" value="WD40 REPEAT PROTEIN"/>
    <property type="match status" value="1"/>
</dbReference>
<reference evidence="3" key="1">
    <citation type="submission" date="2022-03" db="EMBL/GenBank/DDBJ databases">
        <title>A functionally conserved STORR gene fusion in Papaver species that diverged 16.8 million years ago.</title>
        <authorList>
            <person name="Catania T."/>
        </authorList>
    </citation>
    <scope>NUCLEOTIDE SEQUENCE</scope>
    <source>
        <strain evidence="3">S-191538</strain>
    </source>
</reference>